<gene>
    <name evidence="2" type="ORF">KI809_18535</name>
</gene>
<evidence type="ECO:0000256" key="1">
    <source>
        <dbReference type="SAM" id="MobiDB-lite"/>
    </source>
</evidence>
<proteinExistence type="predicted"/>
<dbReference type="InterPro" id="IPR007922">
    <property type="entry name" value="DciA-like"/>
</dbReference>
<dbReference type="Proteomes" id="UP000811899">
    <property type="component" value="Unassembled WGS sequence"/>
</dbReference>
<reference evidence="2 3" key="1">
    <citation type="submission" date="2021-05" db="EMBL/GenBank/DDBJ databases">
        <title>The draft genome of Geobacter pelophilus DSM 12255.</title>
        <authorList>
            <person name="Xu Z."/>
            <person name="Masuda Y."/>
            <person name="Itoh H."/>
            <person name="Senoo K."/>
        </authorList>
    </citation>
    <scope>NUCLEOTIDE SEQUENCE [LARGE SCALE GENOMIC DNA]</scope>
    <source>
        <strain evidence="2 3">DSM 12255</strain>
    </source>
</reference>
<dbReference type="PANTHER" id="PTHR36456:SF1">
    <property type="entry name" value="UPF0232 PROTEIN SCO3875"/>
    <property type="match status" value="1"/>
</dbReference>
<dbReference type="PANTHER" id="PTHR36456">
    <property type="entry name" value="UPF0232 PROTEIN SCO3875"/>
    <property type="match status" value="1"/>
</dbReference>
<dbReference type="Pfam" id="PF05258">
    <property type="entry name" value="DciA"/>
    <property type="match status" value="1"/>
</dbReference>
<comment type="caution">
    <text evidence="2">The sequence shown here is derived from an EMBL/GenBank/DDBJ whole genome shotgun (WGS) entry which is preliminary data.</text>
</comment>
<accession>A0AAW4L5Y6</accession>
<sequence>MKRPVAVSQLLATLFSGTPAENRLKEGAIWEVWNSAVGAQIASRAKPVAIRSGVLTIVVSSPPWLQQLNFMKSQIREKLNEAIGEELVKDIFLKAGTLRNDPDAAVKKPLPPKKPRPLTPEELETVAKATEELTDQELRKTLAALYTLHLSNQKD</sequence>
<evidence type="ECO:0000313" key="2">
    <source>
        <dbReference type="EMBL" id="MBT0666313.1"/>
    </source>
</evidence>
<dbReference type="EMBL" id="JAHCVJ010000010">
    <property type="protein sequence ID" value="MBT0666313.1"/>
    <property type="molecule type" value="Genomic_DNA"/>
</dbReference>
<protein>
    <submittedName>
        <fullName evidence="2">DUF721 domain-containing protein</fullName>
    </submittedName>
</protein>
<organism evidence="2 3">
    <name type="scientific">Geoanaerobacter pelophilus</name>
    <dbReference type="NCBI Taxonomy" id="60036"/>
    <lineage>
        <taxon>Bacteria</taxon>
        <taxon>Pseudomonadati</taxon>
        <taxon>Thermodesulfobacteriota</taxon>
        <taxon>Desulfuromonadia</taxon>
        <taxon>Geobacterales</taxon>
        <taxon>Geobacteraceae</taxon>
        <taxon>Geoanaerobacter</taxon>
    </lineage>
</organism>
<evidence type="ECO:0000313" key="3">
    <source>
        <dbReference type="Proteomes" id="UP000811899"/>
    </source>
</evidence>
<dbReference type="AlphaFoldDB" id="A0AAW4L5Y6"/>
<keyword evidence="3" id="KW-1185">Reference proteome</keyword>
<name>A0AAW4L5Y6_9BACT</name>
<feature type="region of interest" description="Disordered" evidence="1">
    <location>
        <begin position="101"/>
        <end position="120"/>
    </location>
</feature>